<organism evidence="8">
    <name type="scientific">Apalone spinifera</name>
    <name type="common">Spiny softshell turtle</name>
    <name type="synonym">Trionyx spiniferus</name>
    <dbReference type="NCBI Taxonomy" id="55534"/>
    <lineage>
        <taxon>Eukaryota</taxon>
        <taxon>Metazoa</taxon>
        <taxon>Chordata</taxon>
        <taxon>Craniata</taxon>
        <taxon>Vertebrata</taxon>
        <taxon>Euteleostomi</taxon>
        <taxon>Archelosauria</taxon>
        <taxon>Testudinata</taxon>
        <taxon>Testudines</taxon>
        <taxon>Cryptodira</taxon>
        <taxon>Trionychia</taxon>
        <taxon>Trionychidae</taxon>
        <taxon>Apalone</taxon>
    </lineage>
</organism>
<dbReference type="AlphaFoldDB" id="A0A0A1HAZ4"/>
<keyword evidence="4" id="KW-0211">Defensin</keyword>
<keyword evidence="4" id="KW-0929">Antimicrobial</keyword>
<reference evidence="8" key="1">
    <citation type="submission" date="2012-10" db="EMBL/GenBank/DDBJ databases">
        <title>Identification of beta-defensin-like peptides from the skin of the soft-shelled turtle Apalone spinifera.</title>
        <authorList>
            <person name="Dalla Valle L."/>
            <person name="Benato F."/>
            <person name="Skobo T."/>
            <person name="Alibardi L."/>
        </authorList>
    </citation>
    <scope>NUCLEOTIDE SEQUENCE</scope>
    <source>
        <tissue evidence="8">Skin</tissue>
    </source>
</reference>
<name>A0A0A1HAZ4_APASP</name>
<evidence type="ECO:0000256" key="6">
    <source>
        <dbReference type="SAM" id="SignalP"/>
    </source>
</evidence>
<evidence type="ECO:0000256" key="2">
    <source>
        <dbReference type="ARBA" id="ARBA00007371"/>
    </source>
</evidence>
<dbReference type="PANTHER" id="PTHR20515:SF20">
    <property type="entry name" value="GALLINACIN-1-RELATED"/>
    <property type="match status" value="1"/>
</dbReference>
<keyword evidence="6" id="KW-0732">Signal</keyword>
<evidence type="ECO:0000313" key="8">
    <source>
        <dbReference type="EMBL" id="CCN25653.1"/>
    </source>
</evidence>
<dbReference type="PANTHER" id="PTHR20515">
    <property type="entry name" value="BETA-DEFENSIN"/>
    <property type="match status" value="1"/>
</dbReference>
<dbReference type="Gene3D" id="3.10.360.10">
    <property type="entry name" value="Antimicrobial Peptide, Beta-defensin 2, Chain A"/>
    <property type="match status" value="1"/>
</dbReference>
<accession>A0A0A1HAZ4</accession>
<feature type="signal peptide" evidence="6">
    <location>
        <begin position="1"/>
        <end position="19"/>
    </location>
</feature>
<evidence type="ECO:0000256" key="1">
    <source>
        <dbReference type="ARBA" id="ARBA00004613"/>
    </source>
</evidence>
<feature type="chain" id="PRO_5001975647" evidence="6">
    <location>
        <begin position="20"/>
        <end position="63"/>
    </location>
</feature>
<dbReference type="GO" id="GO:0042742">
    <property type="term" value="P:defense response to bacterium"/>
    <property type="evidence" value="ECO:0007669"/>
    <property type="project" value="UniProtKB-KW"/>
</dbReference>
<dbReference type="GO" id="GO:0005615">
    <property type="term" value="C:extracellular space"/>
    <property type="evidence" value="ECO:0007669"/>
    <property type="project" value="TreeGrafter"/>
</dbReference>
<evidence type="ECO:0000259" key="7">
    <source>
        <dbReference type="Pfam" id="PF00711"/>
    </source>
</evidence>
<dbReference type="Pfam" id="PF00711">
    <property type="entry name" value="Defensin_beta"/>
    <property type="match status" value="1"/>
</dbReference>
<dbReference type="GO" id="GO:0060326">
    <property type="term" value="P:cell chemotaxis"/>
    <property type="evidence" value="ECO:0007669"/>
    <property type="project" value="TreeGrafter"/>
</dbReference>
<keyword evidence="3" id="KW-0964">Secreted</keyword>
<proteinExistence type="evidence at transcript level"/>
<comment type="subcellular location">
    <subcellularLocation>
        <location evidence="1">Secreted</location>
    </subcellularLocation>
</comment>
<comment type="similarity">
    <text evidence="2">Belongs to the beta-defensin family.</text>
</comment>
<evidence type="ECO:0000256" key="3">
    <source>
        <dbReference type="ARBA" id="ARBA00022525"/>
    </source>
</evidence>
<dbReference type="SUPFAM" id="SSF57392">
    <property type="entry name" value="Defensin-like"/>
    <property type="match status" value="1"/>
</dbReference>
<gene>
    <name evidence="8" type="primary">AsBD2</name>
</gene>
<evidence type="ECO:0000256" key="5">
    <source>
        <dbReference type="ARBA" id="ARBA00023022"/>
    </source>
</evidence>
<protein>
    <submittedName>
        <fullName evidence="8">As-beta-defensin-2</fullName>
    </submittedName>
</protein>
<dbReference type="GO" id="GO:0042056">
    <property type="term" value="F:chemoattractant activity"/>
    <property type="evidence" value="ECO:0007669"/>
    <property type="project" value="TreeGrafter"/>
</dbReference>
<sequence length="63" mass="7064">MKILYLLFALFFLVVQSSAQVADRDVIGTAKCLLRRGGCFVVRCPRGTRKIGECFTFTPCCRS</sequence>
<dbReference type="EMBL" id="HF542108">
    <property type="protein sequence ID" value="CCN25653.1"/>
    <property type="molecule type" value="mRNA"/>
</dbReference>
<evidence type="ECO:0000256" key="4">
    <source>
        <dbReference type="ARBA" id="ARBA00022940"/>
    </source>
</evidence>
<dbReference type="GO" id="GO:0031731">
    <property type="term" value="F:CCR6 chemokine receptor binding"/>
    <property type="evidence" value="ECO:0007669"/>
    <property type="project" value="TreeGrafter"/>
</dbReference>
<dbReference type="InterPro" id="IPR001855">
    <property type="entry name" value="Defensin_beta-like"/>
</dbReference>
<keyword evidence="5" id="KW-0044">Antibiotic</keyword>
<feature type="domain" description="Beta-defensin-like" evidence="7">
    <location>
        <begin position="29"/>
        <end position="62"/>
    </location>
</feature>